<organism evidence="1 2">
    <name type="scientific">Araneus ventricosus</name>
    <name type="common">Orbweaver spider</name>
    <name type="synonym">Epeira ventricosa</name>
    <dbReference type="NCBI Taxonomy" id="182803"/>
    <lineage>
        <taxon>Eukaryota</taxon>
        <taxon>Metazoa</taxon>
        <taxon>Ecdysozoa</taxon>
        <taxon>Arthropoda</taxon>
        <taxon>Chelicerata</taxon>
        <taxon>Arachnida</taxon>
        <taxon>Araneae</taxon>
        <taxon>Araneomorphae</taxon>
        <taxon>Entelegynae</taxon>
        <taxon>Araneoidea</taxon>
        <taxon>Araneidae</taxon>
        <taxon>Araneus</taxon>
    </lineage>
</organism>
<reference evidence="1 2" key="1">
    <citation type="journal article" date="2019" name="Sci. Rep.">
        <title>Orb-weaving spider Araneus ventricosus genome elucidates the spidroin gene catalogue.</title>
        <authorList>
            <person name="Kono N."/>
            <person name="Nakamura H."/>
            <person name="Ohtoshi R."/>
            <person name="Moran D.A.P."/>
            <person name="Shinohara A."/>
            <person name="Yoshida Y."/>
            <person name="Fujiwara M."/>
            <person name="Mori M."/>
            <person name="Tomita M."/>
            <person name="Arakawa K."/>
        </authorList>
    </citation>
    <scope>NUCLEOTIDE SEQUENCE [LARGE SCALE GENOMIC DNA]</scope>
</reference>
<dbReference type="AlphaFoldDB" id="A0A4Y2NCZ9"/>
<gene>
    <name evidence="1" type="ORF">AVEN_168137_1</name>
</gene>
<keyword evidence="2" id="KW-1185">Reference proteome</keyword>
<dbReference type="Proteomes" id="UP000499080">
    <property type="component" value="Unassembled WGS sequence"/>
</dbReference>
<proteinExistence type="predicted"/>
<evidence type="ECO:0000313" key="1">
    <source>
        <dbReference type="EMBL" id="GBN37161.1"/>
    </source>
</evidence>
<protein>
    <submittedName>
        <fullName evidence="1">Uncharacterized protein</fullName>
    </submittedName>
</protein>
<evidence type="ECO:0000313" key="2">
    <source>
        <dbReference type="Proteomes" id="UP000499080"/>
    </source>
</evidence>
<accession>A0A4Y2NCZ9</accession>
<sequence length="99" mass="11093">MTIIFSSSSPSATHHSDRLPHLLIPSPAQISSIAREPPSHIYAGRISAFMARQSKWNGWISRLVGYPNFRAHSSNSHRFFALRTVFGVEWSNLSGVERS</sequence>
<dbReference type="EMBL" id="BGPR01127420">
    <property type="protein sequence ID" value="GBN37161.1"/>
    <property type="molecule type" value="Genomic_DNA"/>
</dbReference>
<comment type="caution">
    <text evidence="1">The sequence shown here is derived from an EMBL/GenBank/DDBJ whole genome shotgun (WGS) entry which is preliminary data.</text>
</comment>
<name>A0A4Y2NCZ9_ARAVE</name>